<protein>
    <recommendedName>
        <fullName evidence="2">ADP-ribosylglycohydrolase family protein</fullName>
    </recommendedName>
</protein>
<dbReference type="AlphaFoldDB" id="X1B1X6"/>
<sequence>MYEKIFMLVITVILLAAVSGCATVQFTNNPCLVTSNAASQEPGFRRLSVSQYVDKMKAGWIGQMAGVGWGGPTEFRWRGEIIPEDKMPKWRPRRVNQFYQDDIYVEMTFLRTLEVYGLDASIRQAGIDFANSGYELWHANNAGRTNLRNGIAPPDSGHPKFNSHADDIDYQIEADYAGLISPGLPNSGMRLGEVFGRLMNYGDGLYGGQFVAGMYAEAFFETDMEKVVRSGLRCIPEGSQYHECISDVLKWYKQFPDDWQKTWQLVEQKYNDNPDY</sequence>
<gene>
    <name evidence="1" type="ORF">S01H4_25243</name>
</gene>
<dbReference type="InterPro" id="IPR005502">
    <property type="entry name" value="Ribosyl_crysJ1"/>
</dbReference>
<dbReference type="PROSITE" id="PS51257">
    <property type="entry name" value="PROKAR_LIPOPROTEIN"/>
    <property type="match status" value="1"/>
</dbReference>
<dbReference type="Pfam" id="PF03747">
    <property type="entry name" value="ADP_ribosyl_GH"/>
    <property type="match status" value="1"/>
</dbReference>
<comment type="caution">
    <text evidence="1">The sequence shown here is derived from an EMBL/GenBank/DDBJ whole genome shotgun (WGS) entry which is preliminary data.</text>
</comment>
<dbReference type="EMBL" id="BART01011986">
    <property type="protein sequence ID" value="GAG89764.1"/>
    <property type="molecule type" value="Genomic_DNA"/>
</dbReference>
<feature type="non-terminal residue" evidence="1">
    <location>
        <position position="276"/>
    </location>
</feature>
<evidence type="ECO:0000313" key="1">
    <source>
        <dbReference type="EMBL" id="GAG89764.1"/>
    </source>
</evidence>
<name>X1B1X6_9ZZZZ</name>
<proteinExistence type="predicted"/>
<evidence type="ECO:0008006" key="2">
    <source>
        <dbReference type="Google" id="ProtNLM"/>
    </source>
</evidence>
<accession>X1B1X6</accession>
<dbReference type="InterPro" id="IPR036705">
    <property type="entry name" value="Ribosyl_crysJ1_sf"/>
</dbReference>
<organism evidence="1">
    <name type="scientific">marine sediment metagenome</name>
    <dbReference type="NCBI Taxonomy" id="412755"/>
    <lineage>
        <taxon>unclassified sequences</taxon>
        <taxon>metagenomes</taxon>
        <taxon>ecological metagenomes</taxon>
    </lineage>
</organism>
<reference evidence="1" key="1">
    <citation type="journal article" date="2014" name="Front. Microbiol.">
        <title>High frequency of phylogenetically diverse reductive dehalogenase-homologous genes in deep subseafloor sedimentary metagenomes.</title>
        <authorList>
            <person name="Kawai M."/>
            <person name="Futagami T."/>
            <person name="Toyoda A."/>
            <person name="Takaki Y."/>
            <person name="Nishi S."/>
            <person name="Hori S."/>
            <person name="Arai W."/>
            <person name="Tsubouchi T."/>
            <person name="Morono Y."/>
            <person name="Uchiyama I."/>
            <person name="Ito T."/>
            <person name="Fujiyama A."/>
            <person name="Inagaki F."/>
            <person name="Takami H."/>
        </authorList>
    </citation>
    <scope>NUCLEOTIDE SEQUENCE</scope>
    <source>
        <strain evidence="1">Expedition CK06-06</strain>
    </source>
</reference>
<dbReference type="Gene3D" id="1.10.4080.10">
    <property type="entry name" value="ADP-ribosylation/Crystallin J1"/>
    <property type="match status" value="1"/>
</dbReference>